<accession>S7V6Q9</accession>
<evidence type="ECO:0000313" key="4">
    <source>
        <dbReference type="Proteomes" id="UP000014974"/>
    </source>
</evidence>
<dbReference type="Pfam" id="PF13439">
    <property type="entry name" value="Glyco_transf_4"/>
    <property type="match status" value="1"/>
</dbReference>
<dbReference type="RefSeq" id="WP_020889394.1">
    <property type="nucleotide sequence ID" value="NZ_ATNM01000191.1"/>
</dbReference>
<dbReference type="OrthoDB" id="7560678at2"/>
<evidence type="ECO:0000259" key="1">
    <source>
        <dbReference type="Pfam" id="PF00534"/>
    </source>
</evidence>
<dbReference type="EMBL" id="ATNM01000191">
    <property type="protein sequence ID" value="EPR65621.1"/>
    <property type="molecule type" value="Genomic_DNA"/>
</dbReference>
<dbReference type="Proteomes" id="UP000014974">
    <property type="component" value="Unassembled WGS sequence"/>
</dbReference>
<dbReference type="Gene3D" id="3.40.50.2000">
    <property type="entry name" value="Glycogen Phosphorylase B"/>
    <property type="match status" value="2"/>
</dbReference>
<dbReference type="InterPro" id="IPR001296">
    <property type="entry name" value="Glyco_trans_1"/>
</dbReference>
<sequence length="372" mass="41157">MKRIKILHCIETISSGGVEVLRLGFARHYNKDRFDLRIVCTNAKGPIKSALEKEGIQVYQVGSFKSPFEIGKYRKVLTVIKEYSPDIIHGAVFEGMCMASICGFLGKVPVIILEETSDPQIRSLKAIWLQRQLAKLADLVIGISPSVTQYLIKKARIPADKVYLLNNAVDNQNFISKGGNFKREDIGLSGSDYILGSVGRVHDHVKKYSDIIKAIKILNYSHIKFLLIGDGPDLVYLKGLALELGIEKQFISLGFKEDTATYYKLMDCFCIPSAQEGFGLVAVEAMFHQLPVIATAVGGLKDVVQNEVTGILVPPSDPQSIANSINFLFNNPESSLNMGKEGYLRALKLYGIGTYTSSLEKLYLTLLTKNVN</sequence>
<organism evidence="3 4">
    <name type="scientific">Cyclobacterium qasimii M12-11B</name>
    <dbReference type="NCBI Taxonomy" id="641524"/>
    <lineage>
        <taxon>Bacteria</taxon>
        <taxon>Pseudomonadati</taxon>
        <taxon>Bacteroidota</taxon>
        <taxon>Cytophagia</taxon>
        <taxon>Cytophagales</taxon>
        <taxon>Cyclobacteriaceae</taxon>
        <taxon>Cyclobacterium</taxon>
    </lineage>
</organism>
<gene>
    <name evidence="3" type="ORF">ADICYQ_5542</name>
</gene>
<dbReference type="PANTHER" id="PTHR12526">
    <property type="entry name" value="GLYCOSYLTRANSFERASE"/>
    <property type="match status" value="1"/>
</dbReference>
<proteinExistence type="predicted"/>
<dbReference type="Pfam" id="PF00534">
    <property type="entry name" value="Glycos_transf_1"/>
    <property type="match status" value="1"/>
</dbReference>
<dbReference type="eggNOG" id="COG0438">
    <property type="taxonomic scope" value="Bacteria"/>
</dbReference>
<dbReference type="GO" id="GO:0016757">
    <property type="term" value="F:glycosyltransferase activity"/>
    <property type="evidence" value="ECO:0007669"/>
    <property type="project" value="InterPro"/>
</dbReference>
<name>S7V6Q9_9BACT</name>
<keyword evidence="3" id="KW-0808">Transferase</keyword>
<feature type="domain" description="Glycosyltransferase subfamily 4-like N-terminal" evidence="2">
    <location>
        <begin position="16"/>
        <end position="171"/>
    </location>
</feature>
<evidence type="ECO:0000259" key="2">
    <source>
        <dbReference type="Pfam" id="PF13439"/>
    </source>
</evidence>
<dbReference type="InterPro" id="IPR028098">
    <property type="entry name" value="Glyco_trans_4-like_N"/>
</dbReference>
<dbReference type="AlphaFoldDB" id="S7V6Q9"/>
<dbReference type="STRING" id="641524.ADICYQ_5542"/>
<protein>
    <submittedName>
        <fullName evidence="3">Glycosyl transferase, group 1 family protein</fullName>
    </submittedName>
</protein>
<dbReference type="SUPFAM" id="SSF53756">
    <property type="entry name" value="UDP-Glycosyltransferase/glycogen phosphorylase"/>
    <property type="match status" value="1"/>
</dbReference>
<reference evidence="3 4" key="1">
    <citation type="journal article" date="2013" name="Genome Announc.">
        <title>Draft Genome Sequence of Cyclobacterium qasimii Strain M12-11BT, Isolated from Arctic Marine Sediment.</title>
        <authorList>
            <person name="Shivaji S."/>
            <person name="Ara S."/>
            <person name="Singh A."/>
            <person name="Kumar Pinnaka A."/>
        </authorList>
    </citation>
    <scope>NUCLEOTIDE SEQUENCE [LARGE SCALE GENOMIC DNA]</scope>
    <source>
        <strain evidence="3 4">M12-11B</strain>
    </source>
</reference>
<comment type="caution">
    <text evidence="3">The sequence shown here is derived from an EMBL/GenBank/DDBJ whole genome shotgun (WGS) entry which is preliminary data.</text>
</comment>
<evidence type="ECO:0000313" key="3">
    <source>
        <dbReference type="EMBL" id="EPR65621.1"/>
    </source>
</evidence>
<feature type="domain" description="Glycosyl transferase family 1" evidence="1">
    <location>
        <begin position="182"/>
        <end position="343"/>
    </location>
</feature>